<accession>A0A6I4TBA1</accession>
<organism evidence="3 4">
    <name type="scientific">Altericroceibacterium endophyticum</name>
    <dbReference type="NCBI Taxonomy" id="1808508"/>
    <lineage>
        <taxon>Bacteria</taxon>
        <taxon>Pseudomonadati</taxon>
        <taxon>Pseudomonadota</taxon>
        <taxon>Alphaproteobacteria</taxon>
        <taxon>Sphingomonadales</taxon>
        <taxon>Erythrobacteraceae</taxon>
        <taxon>Altericroceibacterium</taxon>
    </lineage>
</organism>
<feature type="region of interest" description="Disordered" evidence="1">
    <location>
        <begin position="45"/>
        <end position="75"/>
    </location>
</feature>
<evidence type="ECO:0000313" key="3">
    <source>
        <dbReference type="EMBL" id="MXO67150.1"/>
    </source>
</evidence>
<reference evidence="3 4" key="1">
    <citation type="submission" date="2019-12" db="EMBL/GenBank/DDBJ databases">
        <title>Genomic-based taxomic classification of the family Erythrobacteraceae.</title>
        <authorList>
            <person name="Xu L."/>
        </authorList>
    </citation>
    <scope>NUCLEOTIDE SEQUENCE [LARGE SCALE GENOMIC DNA]</scope>
    <source>
        <strain evidence="3 4">LMG 29518</strain>
    </source>
</reference>
<feature type="chain" id="PRO_5026276908" evidence="2">
    <location>
        <begin position="30"/>
        <end position="278"/>
    </location>
</feature>
<dbReference type="EMBL" id="WTYT01000007">
    <property type="protein sequence ID" value="MXO67150.1"/>
    <property type="molecule type" value="Genomic_DNA"/>
</dbReference>
<proteinExistence type="predicted"/>
<dbReference type="RefSeq" id="WP_160737587.1">
    <property type="nucleotide sequence ID" value="NZ_WTYT01000007.1"/>
</dbReference>
<dbReference type="Proteomes" id="UP000438476">
    <property type="component" value="Unassembled WGS sequence"/>
</dbReference>
<sequence>MFSHPHLRRFFRQAALISPLLLLAQPAHAQLGGLLDSVKDRVEREVERQVTGREDPQSSRRGQDRSSSGQSLQINEASDFIPGATTLVSTSFANAPKGAMPPEFKTNGSGSIVTVAGKPGRWLALQPFATYRLTDENPLPQRFTIEFDMLIAADTARDAGGFYFGFGRTNSARKYMMDAHNNGALAAVNMNFAGSGSVSSSPTDYYHSLPLDLRKYANQIMHISIAVDGDMMRVYLDQEKIADAQLFDDNNIKYFFFSAPTRTRNGAKLLFSNFTLAE</sequence>
<feature type="signal peptide" evidence="2">
    <location>
        <begin position="1"/>
        <end position="29"/>
    </location>
</feature>
<name>A0A6I4TBA1_9SPHN</name>
<gene>
    <name evidence="3" type="ORF">GRI91_15400</name>
</gene>
<keyword evidence="4" id="KW-1185">Reference proteome</keyword>
<evidence type="ECO:0000256" key="2">
    <source>
        <dbReference type="SAM" id="SignalP"/>
    </source>
</evidence>
<dbReference type="Gene3D" id="2.60.120.560">
    <property type="entry name" value="Exo-inulinase, domain 1"/>
    <property type="match status" value="1"/>
</dbReference>
<dbReference type="AlphaFoldDB" id="A0A6I4TBA1"/>
<protein>
    <submittedName>
        <fullName evidence="3">Uncharacterized protein</fullName>
    </submittedName>
</protein>
<dbReference type="OrthoDB" id="9800869at2"/>
<keyword evidence="2" id="KW-0732">Signal</keyword>
<evidence type="ECO:0000313" key="4">
    <source>
        <dbReference type="Proteomes" id="UP000438476"/>
    </source>
</evidence>
<comment type="caution">
    <text evidence="3">The sequence shown here is derived from an EMBL/GenBank/DDBJ whole genome shotgun (WGS) entry which is preliminary data.</text>
</comment>
<evidence type="ECO:0000256" key="1">
    <source>
        <dbReference type="SAM" id="MobiDB-lite"/>
    </source>
</evidence>
<feature type="compositionally biased region" description="Basic and acidic residues" evidence="1">
    <location>
        <begin position="45"/>
        <end position="64"/>
    </location>
</feature>